<feature type="compositionally biased region" description="Basic residues" evidence="1">
    <location>
        <begin position="177"/>
        <end position="202"/>
    </location>
</feature>
<gene>
    <name evidence="2" type="ORF">AVDCRST_MAG89-428</name>
</gene>
<feature type="region of interest" description="Disordered" evidence="1">
    <location>
        <begin position="1"/>
        <end position="216"/>
    </location>
</feature>
<keyword evidence="2" id="KW-0378">Hydrolase</keyword>
<evidence type="ECO:0000256" key="1">
    <source>
        <dbReference type="SAM" id="MobiDB-lite"/>
    </source>
</evidence>
<feature type="compositionally biased region" description="Basic residues" evidence="1">
    <location>
        <begin position="128"/>
        <end position="138"/>
    </location>
</feature>
<feature type="compositionally biased region" description="Basic and acidic residues" evidence="1">
    <location>
        <begin position="280"/>
        <end position="290"/>
    </location>
</feature>
<accession>A0A6J4KC79</accession>
<dbReference type="AlphaFoldDB" id="A0A6J4KC79"/>
<organism evidence="2">
    <name type="scientific">uncultured Gemmatimonadota bacterium</name>
    <dbReference type="NCBI Taxonomy" id="203437"/>
    <lineage>
        <taxon>Bacteria</taxon>
        <taxon>Pseudomonadati</taxon>
        <taxon>Gemmatimonadota</taxon>
        <taxon>environmental samples</taxon>
    </lineage>
</organism>
<feature type="compositionally biased region" description="Basic and acidic residues" evidence="1">
    <location>
        <begin position="207"/>
        <end position="216"/>
    </location>
</feature>
<sequence>GGDDGAGLGQGAGADGVPVVGKGARGDARPGVSAHRDRQRVPGGPPRGRGSRLDAGGYGHLRLGGCHRRRRGGSLRGRRAPPRHHPHARPLRPRGRRARAGGKLGLRRLRAPAGDALPDGRLPVSAARPHRGRRRHGGHVVPVPAQAHRPGRAGPDAAGGRLRPGDARLAVDPHAGAHGRPRRPFPRRRPHADRGRRLRHHPPGGADVRDGADARGERAADVLHAGLAAGRAFRAPAGGAGAGARRDGPRHSPGRRAASRRAAHAGRRLPQPRRAGPGPLRERAGGDGRARPGVGAAPGHRRRQGDDRRRRGVRPGHSPGPRRPLAPRPHAARGVRAVRGACHSL</sequence>
<feature type="non-terminal residue" evidence="2">
    <location>
        <position position="345"/>
    </location>
</feature>
<feature type="compositionally biased region" description="Basic and acidic residues" evidence="1">
    <location>
        <begin position="24"/>
        <end position="40"/>
    </location>
</feature>
<dbReference type="GO" id="GO:0016787">
    <property type="term" value="F:hydrolase activity"/>
    <property type="evidence" value="ECO:0007669"/>
    <property type="project" value="UniProtKB-KW"/>
</dbReference>
<dbReference type="EMBL" id="CADCTV010000098">
    <property type="protein sequence ID" value="CAA9300424.1"/>
    <property type="molecule type" value="Genomic_DNA"/>
</dbReference>
<feature type="compositionally biased region" description="Low complexity" evidence="1">
    <location>
        <begin position="139"/>
        <end position="161"/>
    </location>
</feature>
<reference evidence="2" key="1">
    <citation type="submission" date="2020-02" db="EMBL/GenBank/DDBJ databases">
        <authorList>
            <person name="Meier V. D."/>
        </authorList>
    </citation>
    <scope>NUCLEOTIDE SEQUENCE</scope>
    <source>
        <strain evidence="2">AVDCRST_MAG89</strain>
    </source>
</reference>
<feature type="compositionally biased region" description="Low complexity" evidence="1">
    <location>
        <begin position="328"/>
        <end position="345"/>
    </location>
</feature>
<feature type="region of interest" description="Disordered" evidence="1">
    <location>
        <begin position="235"/>
        <end position="345"/>
    </location>
</feature>
<feature type="compositionally biased region" description="Basic residues" evidence="1">
    <location>
        <begin position="65"/>
        <end position="110"/>
    </location>
</feature>
<protein>
    <submittedName>
        <fullName evidence="2">Probable metallo-hydrolase YflN</fullName>
    </submittedName>
</protein>
<evidence type="ECO:0000313" key="2">
    <source>
        <dbReference type="EMBL" id="CAA9300424.1"/>
    </source>
</evidence>
<feature type="compositionally biased region" description="Gly residues" evidence="1">
    <location>
        <begin position="1"/>
        <end position="14"/>
    </location>
</feature>
<feature type="compositionally biased region" description="Basic residues" evidence="1">
    <location>
        <begin position="252"/>
        <end position="271"/>
    </location>
</feature>
<name>A0A6J4KC79_9BACT</name>
<proteinExistence type="predicted"/>
<feature type="non-terminal residue" evidence="2">
    <location>
        <position position="1"/>
    </location>
</feature>